<keyword evidence="1" id="KW-0472">Membrane</keyword>
<feature type="transmembrane region" description="Helical" evidence="1">
    <location>
        <begin position="6"/>
        <end position="23"/>
    </location>
</feature>
<dbReference type="EMBL" id="LR796576">
    <property type="protein sequence ID" value="CAB4152598.1"/>
    <property type="molecule type" value="Genomic_DNA"/>
</dbReference>
<proteinExistence type="predicted"/>
<sequence>MSKSFLFVLLMWIVFCGMIIYMTELSRKEEVFKFNCANLIGGWHPDIPKKFAEMCLAAKQERNDR</sequence>
<keyword evidence="1" id="KW-0812">Transmembrane</keyword>
<reference evidence="2" key="1">
    <citation type="submission" date="2020-04" db="EMBL/GenBank/DDBJ databases">
        <authorList>
            <person name="Chiriac C."/>
            <person name="Salcher M."/>
            <person name="Ghai R."/>
            <person name="Kavagutti S V."/>
        </authorList>
    </citation>
    <scope>NUCLEOTIDE SEQUENCE</scope>
</reference>
<evidence type="ECO:0000313" key="2">
    <source>
        <dbReference type="EMBL" id="CAB4152598.1"/>
    </source>
</evidence>
<keyword evidence="1" id="KW-1133">Transmembrane helix</keyword>
<evidence type="ECO:0000256" key="1">
    <source>
        <dbReference type="SAM" id="Phobius"/>
    </source>
</evidence>
<gene>
    <name evidence="2" type="ORF">UFOVP620_24</name>
</gene>
<accession>A0A6J5N1J4</accession>
<organism evidence="2">
    <name type="scientific">uncultured Caudovirales phage</name>
    <dbReference type="NCBI Taxonomy" id="2100421"/>
    <lineage>
        <taxon>Viruses</taxon>
        <taxon>Duplodnaviria</taxon>
        <taxon>Heunggongvirae</taxon>
        <taxon>Uroviricota</taxon>
        <taxon>Caudoviricetes</taxon>
        <taxon>Peduoviridae</taxon>
        <taxon>Maltschvirus</taxon>
        <taxon>Maltschvirus maltsch</taxon>
    </lineage>
</organism>
<name>A0A6J5N1J4_9CAUD</name>
<protein>
    <submittedName>
        <fullName evidence="2">Uncharacterized protein</fullName>
    </submittedName>
</protein>